<dbReference type="Proteomes" id="UP000253647">
    <property type="component" value="Unassembled WGS sequence"/>
</dbReference>
<dbReference type="EMBL" id="QPJI01000019">
    <property type="protein sequence ID" value="RCW63262.1"/>
    <property type="molecule type" value="Genomic_DNA"/>
</dbReference>
<reference evidence="2 3" key="1">
    <citation type="submission" date="2018-07" db="EMBL/GenBank/DDBJ databases">
        <title>Freshwater and sediment microbial communities from various areas in North America, analyzing microbe dynamics in response to fracking.</title>
        <authorList>
            <person name="Lamendella R."/>
        </authorList>
    </citation>
    <scope>NUCLEOTIDE SEQUENCE [LARGE SCALE GENOMIC DNA]</scope>
    <source>
        <strain evidence="2 3">105B</strain>
    </source>
</reference>
<evidence type="ECO:0000313" key="3">
    <source>
        <dbReference type="Proteomes" id="UP000253647"/>
    </source>
</evidence>
<gene>
    <name evidence="2" type="ORF">DET61_11929</name>
</gene>
<feature type="coiled-coil region" evidence="1">
    <location>
        <begin position="5"/>
        <end position="32"/>
    </location>
</feature>
<evidence type="ECO:0000256" key="1">
    <source>
        <dbReference type="SAM" id="Coils"/>
    </source>
</evidence>
<organism evidence="2 3">
    <name type="scientific">Marinobacter nauticus</name>
    <name type="common">Marinobacter hydrocarbonoclasticus</name>
    <name type="synonym">Marinobacter aquaeolei</name>
    <dbReference type="NCBI Taxonomy" id="2743"/>
    <lineage>
        <taxon>Bacteria</taxon>
        <taxon>Pseudomonadati</taxon>
        <taxon>Pseudomonadota</taxon>
        <taxon>Gammaproteobacteria</taxon>
        <taxon>Pseudomonadales</taxon>
        <taxon>Marinobacteraceae</taxon>
        <taxon>Marinobacter</taxon>
    </lineage>
</organism>
<comment type="caution">
    <text evidence="2">The sequence shown here is derived from an EMBL/GenBank/DDBJ whole genome shotgun (WGS) entry which is preliminary data.</text>
</comment>
<evidence type="ECO:0000313" key="2">
    <source>
        <dbReference type="EMBL" id="RCW63262.1"/>
    </source>
</evidence>
<dbReference type="RefSeq" id="WP_114435300.1">
    <property type="nucleotide sequence ID" value="NZ_QPJI01000019.1"/>
</dbReference>
<protein>
    <submittedName>
        <fullName evidence="2">Uncharacterized protein</fullName>
    </submittedName>
</protein>
<name>A0A368X5G7_MARNT</name>
<keyword evidence="1" id="KW-0175">Coiled coil</keyword>
<accession>A0A368X5G7</accession>
<dbReference type="AlphaFoldDB" id="A0A368X5G7"/>
<sequence length="121" mass="13576">MSQSKKTADQLVQEIRSNLDNLQEELKQQNRQRCQVVGVTISDYDIQGKRLSEQRLDLSVESISQIIDKAAHLAIVMRDMAAKKRGSDAFNKVFGDLDDALLSAEVITDDTNPVPVMQMLD</sequence>
<proteinExistence type="predicted"/>